<dbReference type="InterPro" id="IPR000653">
    <property type="entry name" value="DegT/StrS_aminotransferase"/>
</dbReference>
<dbReference type="InterPro" id="IPR015424">
    <property type="entry name" value="PyrdxlP-dep_Trfase"/>
</dbReference>
<dbReference type="Gene3D" id="3.90.1150.10">
    <property type="entry name" value="Aspartate Aminotransferase, domain 1"/>
    <property type="match status" value="1"/>
</dbReference>
<dbReference type="GO" id="GO:0008483">
    <property type="term" value="F:transaminase activity"/>
    <property type="evidence" value="ECO:0007669"/>
    <property type="project" value="UniProtKB-KW"/>
</dbReference>
<dbReference type="PANTHER" id="PTHR30244">
    <property type="entry name" value="TRANSAMINASE"/>
    <property type="match status" value="1"/>
</dbReference>
<sequence>MMPFIDLAAQRARIADKIEAAVRRVIDHGAYIMGPEVYELEKRLAAFCGAKHAVSCASGTDALTLVLLAKGVKPGVAVLCPSFTFAATAEAVALLGGTPFFVDVLPDTFNMDPASLEAAIAEAREKKLNPVGVIAVDLFGQPADYDAIEPICARENLWLLCDAAQAFGATFLGRKLGTFGMATTTSFFPAKPLGAYGDGGAVFTDDDELADVLRSLRVHGQGVDKYDNVRIGVTGRLDTIQAAILLEKLAIFPEEISARNEIAARYAQGLREVAIPPAVAQGCESVWAQYTIRLKPGQRDGLVAALKEAGVPTACYYPVPLHRQTAYRAFPSVGGRLAATDQLAQEALSLPMHPYLGAEAQERIIGAARKHLG</sequence>
<dbReference type="CDD" id="cd00616">
    <property type="entry name" value="AHBA_syn"/>
    <property type="match status" value="1"/>
</dbReference>
<comment type="caution">
    <text evidence="2">The sequence shown here is derived from an EMBL/GenBank/DDBJ whole genome shotgun (WGS) entry which is preliminary data.</text>
</comment>
<dbReference type="SUPFAM" id="SSF53383">
    <property type="entry name" value="PLP-dependent transferases"/>
    <property type="match status" value="1"/>
</dbReference>
<evidence type="ECO:0000313" key="3">
    <source>
        <dbReference type="Proteomes" id="UP001139104"/>
    </source>
</evidence>
<organism evidence="2 3">
    <name type="scientific">Candidatus Rhodoblastus alkanivorans</name>
    <dbReference type="NCBI Taxonomy" id="2954117"/>
    <lineage>
        <taxon>Bacteria</taxon>
        <taxon>Pseudomonadati</taxon>
        <taxon>Pseudomonadota</taxon>
        <taxon>Alphaproteobacteria</taxon>
        <taxon>Hyphomicrobiales</taxon>
        <taxon>Rhodoblastaceae</taxon>
        <taxon>Rhodoblastus</taxon>
    </lineage>
</organism>
<protein>
    <submittedName>
        <fullName evidence="2">DegT/DnrJ/EryC1/StrS family aminotransferase</fullName>
    </submittedName>
</protein>
<keyword evidence="1" id="KW-0663">Pyridoxal phosphate</keyword>
<dbReference type="Pfam" id="PF01041">
    <property type="entry name" value="DegT_DnrJ_EryC1"/>
    <property type="match status" value="1"/>
</dbReference>
<name>A0ABS9ZB00_9HYPH</name>
<dbReference type="Proteomes" id="UP001139104">
    <property type="component" value="Unassembled WGS sequence"/>
</dbReference>
<gene>
    <name evidence="2" type="ORF">K2U94_19275</name>
</gene>
<dbReference type="InterPro" id="IPR015421">
    <property type="entry name" value="PyrdxlP-dep_Trfase_major"/>
</dbReference>
<keyword evidence="2" id="KW-0032">Aminotransferase</keyword>
<accession>A0ABS9ZB00</accession>
<dbReference type="EMBL" id="JAIVFP010000001">
    <property type="protein sequence ID" value="MCI4684884.1"/>
    <property type="molecule type" value="Genomic_DNA"/>
</dbReference>
<keyword evidence="2" id="KW-0808">Transferase</keyword>
<comment type="similarity">
    <text evidence="1">Belongs to the DegT/DnrJ/EryC1 family.</text>
</comment>
<dbReference type="PANTHER" id="PTHR30244:SF42">
    <property type="entry name" value="UDP-2-ACETAMIDO-2-DEOXY-3-OXO-D-GLUCURONATE AMINOTRANSFERASE"/>
    <property type="match status" value="1"/>
</dbReference>
<dbReference type="InterPro" id="IPR015422">
    <property type="entry name" value="PyrdxlP-dep_Trfase_small"/>
</dbReference>
<keyword evidence="3" id="KW-1185">Reference proteome</keyword>
<dbReference type="PIRSF" id="PIRSF000390">
    <property type="entry name" value="PLP_StrS"/>
    <property type="match status" value="1"/>
</dbReference>
<evidence type="ECO:0000256" key="1">
    <source>
        <dbReference type="RuleBase" id="RU004508"/>
    </source>
</evidence>
<reference evidence="2" key="1">
    <citation type="journal article" date="2022" name="ISME J.">
        <title>Identification of active gaseous-alkane degraders at natural gas seeps.</title>
        <authorList>
            <person name="Farhan Ul Haque M."/>
            <person name="Hernandez M."/>
            <person name="Crombie A.T."/>
            <person name="Murrell J.C."/>
        </authorList>
    </citation>
    <scope>NUCLEOTIDE SEQUENCE</scope>
    <source>
        <strain evidence="2">PC2</strain>
    </source>
</reference>
<evidence type="ECO:0000313" key="2">
    <source>
        <dbReference type="EMBL" id="MCI4684884.1"/>
    </source>
</evidence>
<proteinExistence type="inferred from homology"/>
<dbReference type="Gene3D" id="3.40.640.10">
    <property type="entry name" value="Type I PLP-dependent aspartate aminotransferase-like (Major domain)"/>
    <property type="match status" value="1"/>
</dbReference>